<organism evidence="1 2">
    <name type="scientific">Candidatus Onthocola gallistercoris</name>
    <dbReference type="NCBI Taxonomy" id="2840876"/>
    <lineage>
        <taxon>Bacteria</taxon>
        <taxon>Bacillati</taxon>
        <taxon>Bacillota</taxon>
        <taxon>Bacilli</taxon>
        <taxon>Candidatus Onthocola</taxon>
    </lineage>
</organism>
<accession>A0A9D1KVW2</accession>
<protein>
    <submittedName>
        <fullName evidence="1">Uncharacterized protein</fullName>
    </submittedName>
</protein>
<comment type="caution">
    <text evidence="1">The sequence shown here is derived from an EMBL/GenBank/DDBJ whole genome shotgun (WGS) entry which is preliminary data.</text>
</comment>
<dbReference type="Proteomes" id="UP000824164">
    <property type="component" value="Unassembled WGS sequence"/>
</dbReference>
<evidence type="ECO:0000313" key="2">
    <source>
        <dbReference type="Proteomes" id="UP000824164"/>
    </source>
</evidence>
<reference evidence="1" key="1">
    <citation type="submission" date="2020-10" db="EMBL/GenBank/DDBJ databases">
        <authorList>
            <person name="Gilroy R."/>
        </authorList>
    </citation>
    <scope>NUCLEOTIDE SEQUENCE</scope>
    <source>
        <strain evidence="1">CHK187-14744</strain>
    </source>
</reference>
<dbReference type="EMBL" id="DVLT01000004">
    <property type="protein sequence ID" value="HIU01742.1"/>
    <property type="molecule type" value="Genomic_DNA"/>
</dbReference>
<gene>
    <name evidence="1" type="ORF">IAB63_00635</name>
</gene>
<reference evidence="1" key="2">
    <citation type="journal article" date="2021" name="PeerJ">
        <title>Extensive microbial diversity within the chicken gut microbiome revealed by metagenomics and culture.</title>
        <authorList>
            <person name="Gilroy R."/>
            <person name="Ravi A."/>
            <person name="Getino M."/>
            <person name="Pursley I."/>
            <person name="Horton D.L."/>
            <person name="Alikhan N.F."/>
            <person name="Baker D."/>
            <person name="Gharbi K."/>
            <person name="Hall N."/>
            <person name="Watson M."/>
            <person name="Adriaenssens E.M."/>
            <person name="Foster-Nyarko E."/>
            <person name="Jarju S."/>
            <person name="Secka A."/>
            <person name="Antonio M."/>
            <person name="Oren A."/>
            <person name="Chaudhuri R.R."/>
            <person name="La Ragione R."/>
            <person name="Hildebrand F."/>
            <person name="Pallen M.J."/>
        </authorList>
    </citation>
    <scope>NUCLEOTIDE SEQUENCE</scope>
    <source>
        <strain evidence="1">CHK187-14744</strain>
    </source>
</reference>
<dbReference type="AlphaFoldDB" id="A0A9D1KVW2"/>
<evidence type="ECO:0000313" key="1">
    <source>
        <dbReference type="EMBL" id="HIU01742.1"/>
    </source>
</evidence>
<sequence>MPATEKKISFKKFIQHFPDTEQKVLISLYTHIVGKKVIPYKFKDRNFVIPILCTQAFSMSVEFENVLIENGRHPKEVLMLGLQGDVLEGGRYILRFLNGQTEEGQPPRENAFSFDRVRARVKLWDYQIHQLKFENDMERLPWLLVNDTLAAMEEKAEILGDGFLNEGEQRCLCLYRFLKPYLFCYLDPMTHIGFGKSTVLYDKDHFTDMPDGESCKAMAELLISQGYNSLGYQVSKGNVHSREFIQDLFFCMRTVQGERLYQAIQTLIYQGTKHYQGLSDYQMNMSNLRSLVREELNQLFTEYKWRGSFPHYRKAEKPGFIEVSDVYSKKYAYLNEKVKIFYMDFLESMSEDGYAIVPLAGICFPKNVKDKKRLRDMDGIQCCFLDGGRRNAQMITDLSITDRMGRKEIEEKLELLRSVIQ</sequence>
<proteinExistence type="predicted"/>
<name>A0A9D1KVW2_9FIRM</name>